<proteinExistence type="predicted"/>
<dbReference type="STRING" id="35608.A0A2U1L1X4"/>
<dbReference type="AlphaFoldDB" id="A0A2U1L1X4"/>
<sequence length="220" mass="25077">MQGFGSDLYVNNVVIHFLVLCGELDCARKVFDESCVRDLVSWNSINGYVKSGKACEALRLYGKMEEDGVKPDEVTMIGVISACAQLEDLNLEDEQIEFEDVSINVPKDAYDSLPSYMKALASWEIILVVTREDGVKRWQQRVILNLVAMNRGTTDLRVIILVYNLGSLLEYTSFGWWWQVTDGGGREYISFGCSIMKKINNSYNIFHRLITFLNNHECFT</sequence>
<dbReference type="PROSITE" id="PS51375">
    <property type="entry name" value="PPR"/>
    <property type="match status" value="1"/>
</dbReference>
<protein>
    <submittedName>
        <fullName evidence="3">Pentatricopeptide repeat-containing protein</fullName>
    </submittedName>
</protein>
<dbReference type="NCBIfam" id="TIGR00756">
    <property type="entry name" value="PPR"/>
    <property type="match status" value="1"/>
</dbReference>
<dbReference type="Proteomes" id="UP000245207">
    <property type="component" value="Unassembled WGS sequence"/>
</dbReference>
<evidence type="ECO:0000313" key="4">
    <source>
        <dbReference type="Proteomes" id="UP000245207"/>
    </source>
</evidence>
<keyword evidence="1" id="KW-0677">Repeat</keyword>
<dbReference type="InterPro" id="IPR046960">
    <property type="entry name" value="PPR_At4g14850-like_plant"/>
</dbReference>
<evidence type="ECO:0000256" key="1">
    <source>
        <dbReference type="ARBA" id="ARBA00022737"/>
    </source>
</evidence>
<dbReference type="EMBL" id="PKPP01012065">
    <property type="protein sequence ID" value="PWA43009.1"/>
    <property type="molecule type" value="Genomic_DNA"/>
</dbReference>
<reference evidence="3 4" key="1">
    <citation type="journal article" date="2018" name="Mol. Plant">
        <title>The genome of Artemisia annua provides insight into the evolution of Asteraceae family and artemisinin biosynthesis.</title>
        <authorList>
            <person name="Shen Q."/>
            <person name="Zhang L."/>
            <person name="Liao Z."/>
            <person name="Wang S."/>
            <person name="Yan T."/>
            <person name="Shi P."/>
            <person name="Liu M."/>
            <person name="Fu X."/>
            <person name="Pan Q."/>
            <person name="Wang Y."/>
            <person name="Lv Z."/>
            <person name="Lu X."/>
            <person name="Zhang F."/>
            <person name="Jiang W."/>
            <person name="Ma Y."/>
            <person name="Chen M."/>
            <person name="Hao X."/>
            <person name="Li L."/>
            <person name="Tang Y."/>
            <person name="Lv G."/>
            <person name="Zhou Y."/>
            <person name="Sun X."/>
            <person name="Brodelius P.E."/>
            <person name="Rose J.K.C."/>
            <person name="Tang K."/>
        </authorList>
    </citation>
    <scope>NUCLEOTIDE SEQUENCE [LARGE SCALE GENOMIC DNA]</scope>
    <source>
        <strain evidence="4">cv. Huhao1</strain>
        <tissue evidence="3">Leaf</tissue>
    </source>
</reference>
<dbReference type="GO" id="GO:0003723">
    <property type="term" value="F:RNA binding"/>
    <property type="evidence" value="ECO:0007669"/>
    <property type="project" value="InterPro"/>
</dbReference>
<evidence type="ECO:0000313" key="3">
    <source>
        <dbReference type="EMBL" id="PWA43009.1"/>
    </source>
</evidence>
<name>A0A2U1L1X4_ARTAN</name>
<dbReference type="OrthoDB" id="185373at2759"/>
<dbReference type="PANTHER" id="PTHR47926">
    <property type="entry name" value="PENTATRICOPEPTIDE REPEAT-CONTAINING PROTEIN"/>
    <property type="match status" value="1"/>
</dbReference>
<comment type="caution">
    <text evidence="3">The sequence shown here is derived from an EMBL/GenBank/DDBJ whole genome shotgun (WGS) entry which is preliminary data.</text>
</comment>
<organism evidence="3 4">
    <name type="scientific">Artemisia annua</name>
    <name type="common">Sweet wormwood</name>
    <dbReference type="NCBI Taxonomy" id="35608"/>
    <lineage>
        <taxon>Eukaryota</taxon>
        <taxon>Viridiplantae</taxon>
        <taxon>Streptophyta</taxon>
        <taxon>Embryophyta</taxon>
        <taxon>Tracheophyta</taxon>
        <taxon>Spermatophyta</taxon>
        <taxon>Magnoliopsida</taxon>
        <taxon>eudicotyledons</taxon>
        <taxon>Gunneridae</taxon>
        <taxon>Pentapetalae</taxon>
        <taxon>asterids</taxon>
        <taxon>campanulids</taxon>
        <taxon>Asterales</taxon>
        <taxon>Asteraceae</taxon>
        <taxon>Asteroideae</taxon>
        <taxon>Anthemideae</taxon>
        <taxon>Artemisiinae</taxon>
        <taxon>Artemisia</taxon>
    </lineage>
</organism>
<dbReference type="InterPro" id="IPR011990">
    <property type="entry name" value="TPR-like_helical_dom_sf"/>
</dbReference>
<feature type="repeat" description="PPR" evidence="2">
    <location>
        <begin position="38"/>
        <end position="71"/>
    </location>
</feature>
<keyword evidence="4" id="KW-1185">Reference proteome</keyword>
<dbReference type="GO" id="GO:0009451">
    <property type="term" value="P:RNA modification"/>
    <property type="evidence" value="ECO:0007669"/>
    <property type="project" value="InterPro"/>
</dbReference>
<dbReference type="Gene3D" id="1.25.40.10">
    <property type="entry name" value="Tetratricopeptide repeat domain"/>
    <property type="match status" value="1"/>
</dbReference>
<dbReference type="InterPro" id="IPR002885">
    <property type="entry name" value="PPR_rpt"/>
</dbReference>
<evidence type="ECO:0000256" key="2">
    <source>
        <dbReference type="PROSITE-ProRule" id="PRU00708"/>
    </source>
</evidence>
<gene>
    <name evidence="3" type="ORF">CTI12_AA539950</name>
</gene>
<accession>A0A2U1L1X4</accession>
<dbReference type="Pfam" id="PF13041">
    <property type="entry name" value="PPR_2"/>
    <property type="match status" value="1"/>
</dbReference>